<dbReference type="GO" id="GO:0016787">
    <property type="term" value="F:hydrolase activity"/>
    <property type="evidence" value="ECO:0007669"/>
    <property type="project" value="UniProtKB-KW"/>
</dbReference>
<dbReference type="Gene3D" id="1.10.150.240">
    <property type="entry name" value="Putative phosphatase, domain 2"/>
    <property type="match status" value="1"/>
</dbReference>
<name>A0ABT3TFD3_9GAMM</name>
<sequence>MAFKGVFFDLGGTLFSYSGRLGSAGIAHVVRTLRLDAAPEAIGAAWGVAAAEVGERYGKDNYFLHKDLFQDTLRLFLDGFGLQASPQLAEEFHQLQLEAVVTNLPIRADCHSTLAGLRAKGIYVSIVSNIDDDYLDPLVTNHGLDKWLDDWTSSEEAQSCKPHAGIYHHALSKSGLKLQEVLFVGDSLHHDVAGAAAIGMPSARIVEPGVKTPLTHGLEVTAEPDYEIAELTDLLDLVLGVHD</sequence>
<dbReference type="Gene3D" id="3.40.50.1000">
    <property type="entry name" value="HAD superfamily/HAD-like"/>
    <property type="match status" value="1"/>
</dbReference>
<dbReference type="Pfam" id="PF00702">
    <property type="entry name" value="Hydrolase"/>
    <property type="match status" value="1"/>
</dbReference>
<dbReference type="SUPFAM" id="SSF56784">
    <property type="entry name" value="HAD-like"/>
    <property type="match status" value="1"/>
</dbReference>
<dbReference type="InterPro" id="IPR023198">
    <property type="entry name" value="PGP-like_dom2"/>
</dbReference>
<keyword evidence="3" id="KW-1185">Reference proteome</keyword>
<protein>
    <submittedName>
        <fullName evidence="2">HAD family hydrolase</fullName>
    </submittedName>
</protein>
<dbReference type="PANTHER" id="PTHR43316">
    <property type="entry name" value="HYDROLASE, HALOACID DELAHOGENASE-RELATED"/>
    <property type="match status" value="1"/>
</dbReference>
<evidence type="ECO:0000313" key="2">
    <source>
        <dbReference type="EMBL" id="MCX2980910.1"/>
    </source>
</evidence>
<evidence type="ECO:0000313" key="3">
    <source>
        <dbReference type="Proteomes" id="UP001143362"/>
    </source>
</evidence>
<keyword evidence="1 2" id="KW-0378">Hydrolase</keyword>
<dbReference type="Proteomes" id="UP001143362">
    <property type="component" value="Unassembled WGS sequence"/>
</dbReference>
<dbReference type="RefSeq" id="WP_279244926.1">
    <property type="nucleotide sequence ID" value="NZ_SHNN01000002.1"/>
</dbReference>
<dbReference type="NCBIfam" id="TIGR01509">
    <property type="entry name" value="HAD-SF-IA-v3"/>
    <property type="match status" value="1"/>
</dbReference>
<dbReference type="InterPro" id="IPR036412">
    <property type="entry name" value="HAD-like_sf"/>
</dbReference>
<dbReference type="InterPro" id="IPR006439">
    <property type="entry name" value="HAD-SF_hydro_IA"/>
</dbReference>
<reference evidence="2" key="1">
    <citation type="submission" date="2019-02" db="EMBL/GenBank/DDBJ databases">
        <authorList>
            <person name="Li S.-H."/>
        </authorList>
    </citation>
    <scope>NUCLEOTIDE SEQUENCE</scope>
    <source>
        <strain evidence="2">IMCC14734</strain>
    </source>
</reference>
<organism evidence="2 3">
    <name type="scientific">Candidatus Litorirhabdus singularis</name>
    <dbReference type="NCBI Taxonomy" id="2518993"/>
    <lineage>
        <taxon>Bacteria</taxon>
        <taxon>Pseudomonadati</taxon>
        <taxon>Pseudomonadota</taxon>
        <taxon>Gammaproteobacteria</taxon>
        <taxon>Cellvibrionales</taxon>
        <taxon>Halieaceae</taxon>
        <taxon>Candidatus Litorirhabdus</taxon>
    </lineage>
</organism>
<gene>
    <name evidence="2" type="ORF">EYC98_08540</name>
</gene>
<proteinExistence type="predicted"/>
<dbReference type="PANTHER" id="PTHR43316:SF3">
    <property type="entry name" value="HALOACID DEHALOGENASE, TYPE II (AFU_ORTHOLOGUE AFUA_2G07750)-RELATED"/>
    <property type="match status" value="1"/>
</dbReference>
<dbReference type="SFLD" id="SFLDS00003">
    <property type="entry name" value="Haloacid_Dehalogenase"/>
    <property type="match status" value="1"/>
</dbReference>
<comment type="caution">
    <text evidence="2">The sequence shown here is derived from an EMBL/GenBank/DDBJ whole genome shotgun (WGS) entry which is preliminary data.</text>
</comment>
<dbReference type="InterPro" id="IPR051540">
    <property type="entry name" value="S-2-haloacid_dehalogenase"/>
</dbReference>
<evidence type="ECO:0000256" key="1">
    <source>
        <dbReference type="ARBA" id="ARBA00022801"/>
    </source>
</evidence>
<accession>A0ABT3TFD3</accession>
<dbReference type="NCBIfam" id="TIGR01549">
    <property type="entry name" value="HAD-SF-IA-v1"/>
    <property type="match status" value="1"/>
</dbReference>
<dbReference type="SFLD" id="SFLDG01129">
    <property type="entry name" value="C1.5:_HAD__Beta-PGM__Phosphata"/>
    <property type="match status" value="1"/>
</dbReference>
<dbReference type="InterPro" id="IPR023214">
    <property type="entry name" value="HAD_sf"/>
</dbReference>
<dbReference type="EMBL" id="SHNN01000002">
    <property type="protein sequence ID" value="MCX2980910.1"/>
    <property type="molecule type" value="Genomic_DNA"/>
</dbReference>